<evidence type="ECO:0000313" key="3">
    <source>
        <dbReference type="Proteomes" id="UP000474640"/>
    </source>
</evidence>
<feature type="region of interest" description="Disordered" evidence="1">
    <location>
        <begin position="111"/>
        <end position="156"/>
    </location>
</feature>
<organism evidence="2 3">
    <name type="scientific">Orbilia oligospora</name>
    <name type="common">Nematode-trapping fungus</name>
    <name type="synonym">Arthrobotrys oligospora</name>
    <dbReference type="NCBI Taxonomy" id="2813651"/>
    <lineage>
        <taxon>Eukaryota</taxon>
        <taxon>Fungi</taxon>
        <taxon>Dikarya</taxon>
        <taxon>Ascomycota</taxon>
        <taxon>Pezizomycotina</taxon>
        <taxon>Orbiliomycetes</taxon>
        <taxon>Orbiliales</taxon>
        <taxon>Orbiliaceae</taxon>
        <taxon>Orbilia</taxon>
    </lineage>
</organism>
<proteinExistence type="predicted"/>
<protein>
    <submittedName>
        <fullName evidence="2">Uncharacterized protein</fullName>
    </submittedName>
</protein>
<dbReference type="AlphaFoldDB" id="A0A7C8R7T1"/>
<accession>A0A7C8R7T1</accession>
<reference evidence="2 3" key="1">
    <citation type="submission" date="2020-01" db="EMBL/GenBank/DDBJ databases">
        <authorList>
            <person name="Palmer J.M."/>
        </authorList>
    </citation>
    <scope>NUCLEOTIDE SEQUENCE [LARGE SCALE GENOMIC DNA]</scope>
    <source>
        <strain evidence="2 3">TWF970</strain>
    </source>
</reference>
<sequence>MFGCFAGCTIPKLQRRESRARLASRQHTTFISISHTLPTNKLIAILLTVCLTSLTSSNPYLHYNILLLPSTLGPRFKLTPPKLPAAKVGARKKQIKVNLWNNLKAETAKALDNTSTDKNDKPVKAPVAESESSKTTVTGSKPATATPDKPTTNVPEIKKAPVNKSIEATKSTEKQPTKHLEKLLAQKIPDAPKPIEKLSTKKTLVTQKASPKSPVKAPEVLKAAPQISPTVVPTPTKEKTIHQSTPWAKIVAEVRENSQHTFMLVDRIEKKRRSLSEQISELHATLARSVAAKKQNEQENGQKN</sequence>
<comment type="caution">
    <text evidence="2">The sequence shown here is derived from an EMBL/GenBank/DDBJ whole genome shotgun (WGS) entry which is preliminary data.</text>
</comment>
<gene>
    <name evidence="2" type="ORF">TWF970_004865</name>
</gene>
<name>A0A7C8R7T1_ORBOL</name>
<dbReference type="Proteomes" id="UP000474640">
    <property type="component" value="Unassembled WGS sequence"/>
</dbReference>
<dbReference type="EMBL" id="JAABOJ010000026">
    <property type="protein sequence ID" value="KAF3277985.1"/>
    <property type="molecule type" value="Genomic_DNA"/>
</dbReference>
<dbReference type="OrthoDB" id="5403534at2759"/>
<evidence type="ECO:0000313" key="2">
    <source>
        <dbReference type="EMBL" id="KAF3277985.1"/>
    </source>
</evidence>
<feature type="compositionally biased region" description="Low complexity" evidence="1">
    <location>
        <begin position="141"/>
        <end position="152"/>
    </location>
</feature>
<evidence type="ECO:0000256" key="1">
    <source>
        <dbReference type="SAM" id="MobiDB-lite"/>
    </source>
</evidence>